<dbReference type="InterPro" id="IPR050256">
    <property type="entry name" value="Glycosyltransferase_2"/>
</dbReference>
<evidence type="ECO:0000259" key="2">
    <source>
        <dbReference type="Pfam" id="PF00535"/>
    </source>
</evidence>
<dbReference type="EMBL" id="DVHN01000189">
    <property type="protein sequence ID" value="HIR89924.1"/>
    <property type="molecule type" value="Genomic_DNA"/>
</dbReference>
<dbReference type="Gene3D" id="3.90.550.10">
    <property type="entry name" value="Spore Coat Polysaccharide Biosynthesis Protein SpsA, Chain A"/>
    <property type="match status" value="1"/>
</dbReference>
<organism evidence="3 4">
    <name type="scientific">Candidatus Fimimorpha faecalis</name>
    <dbReference type="NCBI Taxonomy" id="2840824"/>
    <lineage>
        <taxon>Bacteria</taxon>
        <taxon>Bacillati</taxon>
        <taxon>Bacillota</taxon>
        <taxon>Clostridia</taxon>
        <taxon>Eubacteriales</taxon>
        <taxon>Candidatus Fimimorpha</taxon>
    </lineage>
</organism>
<protein>
    <submittedName>
        <fullName evidence="3">Glycosyltransferase</fullName>
    </submittedName>
</protein>
<accession>A0A9D1JEC0</accession>
<reference evidence="3" key="2">
    <citation type="journal article" date="2021" name="PeerJ">
        <title>Extensive microbial diversity within the chicken gut microbiome revealed by metagenomics and culture.</title>
        <authorList>
            <person name="Gilroy R."/>
            <person name="Ravi A."/>
            <person name="Getino M."/>
            <person name="Pursley I."/>
            <person name="Horton D.L."/>
            <person name="Alikhan N.F."/>
            <person name="Baker D."/>
            <person name="Gharbi K."/>
            <person name="Hall N."/>
            <person name="Watson M."/>
            <person name="Adriaenssens E.M."/>
            <person name="Foster-Nyarko E."/>
            <person name="Jarju S."/>
            <person name="Secka A."/>
            <person name="Antonio M."/>
            <person name="Oren A."/>
            <person name="Chaudhuri R.R."/>
            <person name="La Ragione R."/>
            <person name="Hildebrand F."/>
            <person name="Pallen M.J."/>
        </authorList>
    </citation>
    <scope>NUCLEOTIDE SEQUENCE</scope>
    <source>
        <strain evidence="3">ChiW13-3771</strain>
    </source>
</reference>
<evidence type="ECO:0000256" key="1">
    <source>
        <dbReference type="SAM" id="Phobius"/>
    </source>
</evidence>
<keyword evidence="1" id="KW-0812">Transmembrane</keyword>
<proteinExistence type="predicted"/>
<dbReference type="AlphaFoldDB" id="A0A9D1JEC0"/>
<dbReference type="PANTHER" id="PTHR48090:SF7">
    <property type="entry name" value="RFBJ PROTEIN"/>
    <property type="match status" value="1"/>
</dbReference>
<name>A0A9D1JEC0_9FIRM</name>
<sequence length="307" mass="34487">MVKTAILVPCYNEELTIGRVIQDFQQVLPHAQIYVYDNNSTDKTAQIAKEAGAIVRHEYKQGKGNVVRSMFRDIDADCYIMVDGDNTYPASFAPEFERLILEGKADMVVGDRLSSSYFKENKRKFHNSGNCLVRDMINFLFHSNLKDIMTGARAFNRAFVKSYPVTCKGFEIETEMTTFALEHNFHIVERPIAYRDRPSGSVSKLNTVSDGIKILSTIGKRFAETKPGICFSAISAAAFTVCAATVRSLRKDELNVKSHLGKAAVAIGCVLVGVVSFWVGIVLSIWYRQKKREFEHTLSLLQKDEMA</sequence>
<dbReference type="InterPro" id="IPR001173">
    <property type="entry name" value="Glyco_trans_2-like"/>
</dbReference>
<feature type="transmembrane region" description="Helical" evidence="1">
    <location>
        <begin position="264"/>
        <end position="287"/>
    </location>
</feature>
<dbReference type="PANTHER" id="PTHR48090">
    <property type="entry name" value="UNDECAPRENYL-PHOSPHATE 4-DEOXY-4-FORMAMIDO-L-ARABINOSE TRANSFERASE-RELATED"/>
    <property type="match status" value="1"/>
</dbReference>
<dbReference type="InterPro" id="IPR029044">
    <property type="entry name" value="Nucleotide-diphossugar_trans"/>
</dbReference>
<evidence type="ECO:0000313" key="4">
    <source>
        <dbReference type="Proteomes" id="UP000824201"/>
    </source>
</evidence>
<keyword evidence="1" id="KW-1133">Transmembrane helix</keyword>
<dbReference type="Pfam" id="PF00535">
    <property type="entry name" value="Glycos_transf_2"/>
    <property type="match status" value="1"/>
</dbReference>
<reference evidence="3" key="1">
    <citation type="submission" date="2020-10" db="EMBL/GenBank/DDBJ databases">
        <authorList>
            <person name="Gilroy R."/>
        </authorList>
    </citation>
    <scope>NUCLEOTIDE SEQUENCE</scope>
    <source>
        <strain evidence="3">ChiW13-3771</strain>
    </source>
</reference>
<gene>
    <name evidence="3" type="ORF">IAC96_13350</name>
</gene>
<comment type="caution">
    <text evidence="3">The sequence shown here is derived from an EMBL/GenBank/DDBJ whole genome shotgun (WGS) entry which is preliminary data.</text>
</comment>
<evidence type="ECO:0000313" key="3">
    <source>
        <dbReference type="EMBL" id="HIR89924.1"/>
    </source>
</evidence>
<dbReference type="CDD" id="cd04179">
    <property type="entry name" value="DPM_DPG-synthase_like"/>
    <property type="match status" value="1"/>
</dbReference>
<feature type="transmembrane region" description="Helical" evidence="1">
    <location>
        <begin position="229"/>
        <end position="249"/>
    </location>
</feature>
<dbReference type="Proteomes" id="UP000824201">
    <property type="component" value="Unassembled WGS sequence"/>
</dbReference>
<feature type="domain" description="Glycosyltransferase 2-like" evidence="2">
    <location>
        <begin position="6"/>
        <end position="160"/>
    </location>
</feature>
<dbReference type="SUPFAM" id="SSF53448">
    <property type="entry name" value="Nucleotide-diphospho-sugar transferases"/>
    <property type="match status" value="1"/>
</dbReference>
<keyword evidence="1" id="KW-0472">Membrane</keyword>